<sequence>MGRSRTTSTVIDVHLRAMRRIWQCGARVSRSTYTSLLGGGKMPFFSPPDDLDRPHRPAPGPKPAVWAQPPELVIPGILPERMRLAETEAGTITLVELRAFPQGCWWEIVATVRASDDWATARRAWNVLFGTDSRRTADGGLPPELLRFGLQYSDGSSASTLTRVPVVVDETLPPPTPPVLYVRPTSAGPSHDPDWLRISIGLWQWPLPPDGPFELVFEYPLISVAETRFEFSGTRIREAAEEAFSTTPRSSIV</sequence>
<dbReference type="AlphaFoldDB" id="A0A1G7WYA6"/>
<keyword evidence="3" id="KW-1185">Reference proteome</keyword>
<evidence type="ECO:0000256" key="1">
    <source>
        <dbReference type="SAM" id="MobiDB-lite"/>
    </source>
</evidence>
<protein>
    <submittedName>
        <fullName evidence="2">Uncharacterized protein</fullName>
    </submittedName>
</protein>
<reference evidence="2 3" key="1">
    <citation type="submission" date="2016-10" db="EMBL/GenBank/DDBJ databases">
        <authorList>
            <person name="de Groot N.N."/>
        </authorList>
    </citation>
    <scope>NUCLEOTIDE SEQUENCE [LARGE SCALE GENOMIC DNA]</scope>
    <source>
        <strain evidence="2 3">CGMCC 4.3143</strain>
    </source>
</reference>
<organism evidence="2 3">
    <name type="scientific">Pseudonocardia oroxyli</name>
    <dbReference type="NCBI Taxonomy" id="366584"/>
    <lineage>
        <taxon>Bacteria</taxon>
        <taxon>Bacillati</taxon>
        <taxon>Actinomycetota</taxon>
        <taxon>Actinomycetes</taxon>
        <taxon>Pseudonocardiales</taxon>
        <taxon>Pseudonocardiaceae</taxon>
        <taxon>Pseudonocardia</taxon>
    </lineage>
</organism>
<dbReference type="STRING" id="366584.SAMN05216377_11521"/>
<evidence type="ECO:0000313" key="3">
    <source>
        <dbReference type="Proteomes" id="UP000198967"/>
    </source>
</evidence>
<proteinExistence type="predicted"/>
<feature type="region of interest" description="Disordered" evidence="1">
    <location>
        <begin position="47"/>
        <end position="66"/>
    </location>
</feature>
<accession>A0A1G7WYA6</accession>
<dbReference type="Proteomes" id="UP000198967">
    <property type="component" value="Unassembled WGS sequence"/>
</dbReference>
<evidence type="ECO:0000313" key="2">
    <source>
        <dbReference type="EMBL" id="SDG76874.1"/>
    </source>
</evidence>
<gene>
    <name evidence="2" type="ORF">SAMN05216377_11521</name>
</gene>
<name>A0A1G7WYA6_PSEOR</name>
<dbReference type="EMBL" id="FNBE01000015">
    <property type="protein sequence ID" value="SDG76874.1"/>
    <property type="molecule type" value="Genomic_DNA"/>
</dbReference>